<dbReference type="InterPro" id="IPR011545">
    <property type="entry name" value="DEAD/DEAH_box_helicase_dom"/>
</dbReference>
<dbReference type="SMART" id="SM00382">
    <property type="entry name" value="AAA"/>
    <property type="match status" value="1"/>
</dbReference>
<dbReference type="SMART" id="SM00487">
    <property type="entry name" value="DEXDc"/>
    <property type="match status" value="1"/>
</dbReference>
<sequence>MDRALHCDRHAVEWEIRRIEKGTAGKKKPKDPAEILQRAEKRIDASIAVRKQRMDNLPEISANPDLPVWEKQDEITAAIAAHQVVIISGETGSGKTTQLPKFCLQAGRGLDGRIGCTQPRRIAAVTVADRIAEELGQQTGAGVGCKIRFSDRVSDQTVIKMMTDGVLLAETQGDKYLNEYDTLIVDEAHERSLNIDFLLGLLRGLVRTRPDLKVIVTSATIDTEKFSKAFGDAPIIEVSGRMYPVEVRWMPPEETGAEAGDYSYVDAAAAAMDRIERESAFGDVLIFMPTERDIRETCEALEGRKYKNAVILPLYARLAAADQVRVFQPARGRKIVVATNVAETSITIPGIKYVIDTGLARVSYYHPGTRTTALPVSPISQSSADQRMGRCGRVQNGVCIRLYSEQDYLSRPVYTLPEILRANLAEVILRMISLRLGAIRDFPFVDAPPQKQIRDGFDILDELGAVEKPGKGKKRPAKMPRLTQKGRIMAKMPLDPRLSRMLIEADQNRCLGPVTVVAAALSVIDPRERPEGKEAQADQARAAFVDRASDFITLYNLFCACTQNSSTIRPKVRAGELKRFCRDYYLSFKRMREWFDVYDQMVDLLAESGLEIHPLPGSGPENQEKKTGAKKGKPDFSDLYTAVHKSVTSGFLSNIARRREKNLYWAARQQEVMIFPGSGLFNRAGEWIVAAEIVETTRKFARTCANIDPAWLEALGGARCKYTHLSPRWEKKRETVVADEQVSLYGLIIVSARPVLYGRIDPDAAEEIFIRNALIEGDVQTVLPFMTHNWSLAEQIRDRENRIRRRELLAGEADMMAFYKDRLSGVYDMRTLKKKIQDAGSDDFLKMSEQDLMAADADTDELSLYPDQIRLGGQRFFCEYAFNPGGDDDGVTIRVPASAAGRLPKQSTDWVVPGLLEEKITALIRNLPKKWRRQLVPVSETVSRIMSEMPMYRDSLAGSLSRFIYDTFHVDIPANAWSEADLPDHLRLRFSLVDPEGKELVAGRDRSVLTRGAAKEGLSDDLQEERKKWEKQGITDWDLPDLPETVSVSGAGGQAWPVYPALVPGRNGADLRLLDNRIQAEQTHKNGVACLYAHYFAKSFKHLRRSLSLPASAKPMAVYFGGADAVADQMVQRVQTELFAVNIRTRAQFYTHGEKNINRIMERGMEIQKAVLRVLEAHHKTRQQTHGFEARYSKAGQAPGLLAQIRTRISQLVPENFIELYDTETMAHLPRYLEALGLRAERGINDPDKEKAKAARLAGVENFLTELIRSLDESASAEKRQQVESFFWMIQEFAVSLFAQELKTAVPVSEKRLKQMYQEIRRMT</sequence>
<dbReference type="GO" id="GO:0003724">
    <property type="term" value="F:RNA helicase activity"/>
    <property type="evidence" value="ECO:0007669"/>
    <property type="project" value="UniProtKB-EC"/>
</dbReference>
<dbReference type="InterPro" id="IPR010222">
    <property type="entry name" value="RNA_helicase_HrpA"/>
</dbReference>
<dbReference type="Pfam" id="PF07717">
    <property type="entry name" value="OB_NTP_bind"/>
    <property type="match status" value="1"/>
</dbReference>
<dbReference type="SUPFAM" id="SSF52540">
    <property type="entry name" value="P-loop containing nucleoside triphosphate hydrolases"/>
    <property type="match status" value="1"/>
</dbReference>
<dbReference type="SMART" id="SM00847">
    <property type="entry name" value="HA2"/>
    <property type="match status" value="1"/>
</dbReference>
<dbReference type="Gene3D" id="3.40.50.300">
    <property type="entry name" value="P-loop containing nucleotide triphosphate hydrolases"/>
    <property type="match status" value="2"/>
</dbReference>
<accession>A0A7W0C635</accession>
<dbReference type="PROSITE" id="PS51192">
    <property type="entry name" value="HELICASE_ATP_BIND_1"/>
    <property type="match status" value="1"/>
</dbReference>
<dbReference type="InterPro" id="IPR011709">
    <property type="entry name" value="DEAD-box_helicase_OB_fold"/>
</dbReference>
<dbReference type="InterPro" id="IPR007502">
    <property type="entry name" value="Helicase-assoc_dom"/>
</dbReference>
<name>A0A7W0C635_9BACT</name>
<gene>
    <name evidence="8" type="ORF">HNR65_000171</name>
</gene>
<dbReference type="CDD" id="cd18791">
    <property type="entry name" value="SF2_C_RHA"/>
    <property type="match status" value="1"/>
</dbReference>
<proteinExistence type="predicted"/>
<keyword evidence="9" id="KW-1185">Reference proteome</keyword>
<dbReference type="SMART" id="SM00490">
    <property type="entry name" value="HELICc"/>
    <property type="match status" value="1"/>
</dbReference>
<organism evidence="8 9">
    <name type="scientific">Desulfosalsimonas propionicica</name>
    <dbReference type="NCBI Taxonomy" id="332175"/>
    <lineage>
        <taxon>Bacteria</taxon>
        <taxon>Pseudomonadati</taxon>
        <taxon>Thermodesulfobacteriota</taxon>
        <taxon>Desulfobacteria</taxon>
        <taxon>Desulfobacterales</taxon>
        <taxon>Desulfosalsimonadaceae</taxon>
        <taxon>Desulfosalsimonas</taxon>
    </lineage>
</organism>
<evidence type="ECO:0000313" key="8">
    <source>
        <dbReference type="EMBL" id="MBA2879864.1"/>
    </source>
</evidence>
<dbReference type="GO" id="GO:0016787">
    <property type="term" value="F:hydrolase activity"/>
    <property type="evidence" value="ECO:0007669"/>
    <property type="project" value="UniProtKB-KW"/>
</dbReference>
<feature type="region of interest" description="Disordered" evidence="5">
    <location>
        <begin position="613"/>
        <end position="632"/>
    </location>
</feature>
<reference evidence="8 9" key="1">
    <citation type="submission" date="2020-07" db="EMBL/GenBank/DDBJ databases">
        <title>Genomic Encyclopedia of Type Strains, Phase IV (KMG-IV): sequencing the most valuable type-strain genomes for metagenomic binning, comparative biology and taxonomic classification.</title>
        <authorList>
            <person name="Goeker M."/>
        </authorList>
    </citation>
    <scope>NUCLEOTIDE SEQUENCE [LARGE SCALE GENOMIC DNA]</scope>
    <source>
        <strain evidence="8 9">DSM 17721</strain>
    </source>
</reference>
<evidence type="ECO:0000256" key="3">
    <source>
        <dbReference type="ARBA" id="ARBA00022806"/>
    </source>
</evidence>
<dbReference type="InterPro" id="IPR003593">
    <property type="entry name" value="AAA+_ATPase"/>
</dbReference>
<dbReference type="PANTHER" id="PTHR18934">
    <property type="entry name" value="ATP-DEPENDENT RNA HELICASE"/>
    <property type="match status" value="1"/>
</dbReference>
<dbReference type="EMBL" id="JACDUS010000001">
    <property type="protein sequence ID" value="MBA2879864.1"/>
    <property type="molecule type" value="Genomic_DNA"/>
</dbReference>
<protein>
    <submittedName>
        <fullName evidence="8">ATP-dependent helicase HrpA</fullName>
        <ecNumber evidence="8">3.6.4.13</ecNumber>
    </submittedName>
</protein>
<dbReference type="EC" id="3.6.4.13" evidence="8"/>
<dbReference type="InterPro" id="IPR027417">
    <property type="entry name" value="P-loop_NTPase"/>
</dbReference>
<dbReference type="NCBIfam" id="TIGR01967">
    <property type="entry name" value="DEAH_box_HrpA"/>
    <property type="match status" value="1"/>
</dbReference>
<dbReference type="RefSeq" id="WP_181549554.1">
    <property type="nucleotide sequence ID" value="NZ_JACDUS010000001.1"/>
</dbReference>
<feature type="domain" description="Helicase C-terminal" evidence="7">
    <location>
        <begin position="267"/>
        <end position="435"/>
    </location>
</feature>
<feature type="domain" description="Helicase ATP-binding" evidence="6">
    <location>
        <begin position="76"/>
        <end position="239"/>
    </location>
</feature>
<dbReference type="Pfam" id="PF11898">
    <property type="entry name" value="DUF3418"/>
    <property type="match status" value="1"/>
</dbReference>
<keyword evidence="3 8" id="KW-0347">Helicase</keyword>
<evidence type="ECO:0000259" key="7">
    <source>
        <dbReference type="PROSITE" id="PS51194"/>
    </source>
</evidence>
<evidence type="ECO:0000259" key="6">
    <source>
        <dbReference type="PROSITE" id="PS51192"/>
    </source>
</evidence>
<evidence type="ECO:0000256" key="2">
    <source>
        <dbReference type="ARBA" id="ARBA00022801"/>
    </source>
</evidence>
<dbReference type="Pfam" id="PF00271">
    <property type="entry name" value="Helicase_C"/>
    <property type="match status" value="1"/>
</dbReference>
<dbReference type="PROSITE" id="PS51194">
    <property type="entry name" value="HELICASE_CTER"/>
    <property type="match status" value="1"/>
</dbReference>
<dbReference type="GO" id="GO:0003723">
    <property type="term" value="F:RNA binding"/>
    <property type="evidence" value="ECO:0007669"/>
    <property type="project" value="TreeGrafter"/>
</dbReference>
<dbReference type="Proteomes" id="UP000525298">
    <property type="component" value="Unassembled WGS sequence"/>
</dbReference>
<keyword evidence="1" id="KW-0547">Nucleotide-binding</keyword>
<dbReference type="PANTHER" id="PTHR18934:SF99">
    <property type="entry name" value="ATP-DEPENDENT RNA HELICASE DHX37-RELATED"/>
    <property type="match status" value="1"/>
</dbReference>
<feature type="compositionally biased region" description="Basic and acidic residues" evidence="5">
    <location>
        <begin position="622"/>
        <end position="632"/>
    </location>
</feature>
<dbReference type="Pfam" id="PF00270">
    <property type="entry name" value="DEAD"/>
    <property type="match status" value="1"/>
</dbReference>
<comment type="caution">
    <text evidence="8">The sequence shown here is derived from an EMBL/GenBank/DDBJ whole genome shotgun (WGS) entry which is preliminary data.</text>
</comment>
<dbReference type="GO" id="GO:0005524">
    <property type="term" value="F:ATP binding"/>
    <property type="evidence" value="ECO:0007669"/>
    <property type="project" value="UniProtKB-KW"/>
</dbReference>
<dbReference type="InterPro" id="IPR014001">
    <property type="entry name" value="Helicase_ATP-bd"/>
</dbReference>
<dbReference type="Gene3D" id="1.20.120.1080">
    <property type="match status" value="1"/>
</dbReference>
<dbReference type="InterPro" id="IPR001650">
    <property type="entry name" value="Helicase_C-like"/>
</dbReference>
<evidence type="ECO:0000256" key="4">
    <source>
        <dbReference type="ARBA" id="ARBA00022840"/>
    </source>
</evidence>
<keyword evidence="4" id="KW-0067">ATP-binding</keyword>
<dbReference type="Pfam" id="PF21010">
    <property type="entry name" value="HA2_C"/>
    <property type="match status" value="1"/>
</dbReference>
<dbReference type="FunFam" id="1.20.120.1080:FF:000005">
    <property type="entry name" value="ATP-dependent helicase HrpA"/>
    <property type="match status" value="1"/>
</dbReference>
<dbReference type="InterPro" id="IPR024590">
    <property type="entry name" value="HrpA_C"/>
</dbReference>
<evidence type="ECO:0000313" key="9">
    <source>
        <dbReference type="Proteomes" id="UP000525298"/>
    </source>
</evidence>
<keyword evidence="2 8" id="KW-0378">Hydrolase</keyword>
<evidence type="ECO:0000256" key="1">
    <source>
        <dbReference type="ARBA" id="ARBA00022741"/>
    </source>
</evidence>
<evidence type="ECO:0000256" key="5">
    <source>
        <dbReference type="SAM" id="MobiDB-lite"/>
    </source>
</evidence>